<dbReference type="RefSeq" id="WP_368802651.1">
    <property type="nucleotide sequence ID" value="NZ_JAZHFV010000002.1"/>
</dbReference>
<accession>A0ABV3WS66</accession>
<evidence type="ECO:0000259" key="1">
    <source>
        <dbReference type="Pfam" id="PF00557"/>
    </source>
</evidence>
<dbReference type="PANTHER" id="PTHR46112">
    <property type="entry name" value="AMINOPEPTIDASE"/>
    <property type="match status" value="1"/>
</dbReference>
<evidence type="ECO:0000313" key="3">
    <source>
        <dbReference type="EMBL" id="MEX4007503.1"/>
    </source>
</evidence>
<keyword evidence="4" id="KW-1185">Reference proteome</keyword>
<feature type="domain" description="Creatinase N-terminal" evidence="2">
    <location>
        <begin position="51"/>
        <end position="197"/>
    </location>
</feature>
<reference evidence="3 4" key="1">
    <citation type="submission" date="2024-01" db="EMBL/GenBank/DDBJ databases">
        <title>New evidence supports the origin of RcGTA from prophage.</title>
        <authorList>
            <person name="Xu Y."/>
            <person name="Liu B."/>
            <person name="Chen F."/>
        </authorList>
    </citation>
    <scope>NUCLEOTIDE SEQUENCE [LARGE SCALE GENOMIC DNA]</scope>
    <source>
        <strain evidence="3 4">CBW1107-2</strain>
    </source>
</reference>
<dbReference type="InterPro" id="IPR036005">
    <property type="entry name" value="Creatinase/aminopeptidase-like"/>
</dbReference>
<dbReference type="InterPro" id="IPR029149">
    <property type="entry name" value="Creatin/AminoP/Spt16_N"/>
</dbReference>
<sequence length="435" mass="48224">MSIVVFDPDSTEDVDFRDRMRHPAAADPAGGMWLSDTEPSFIDANALRKGRLAKLRAWMKDAGYGALVLFDPYNQRYATGSRNMFGYFLRNSTRYFFVPAEGPIVLFEYPQSYHVSMVLDTVDEARPSKLVWSSVSGRDDETAGPFADEIAELLKAHGGGSMKLGLDRCSHLQALALEKRGCEVKDCQGEILAVRAIKTPEEVKCLVASMAGAEAAVSAVREAIKPGVSENELFAIMYGEVIRQGGEFIETRLLTSGQRTNPWFNEASGRKIRPGELVALDTDTIGCYGYYSDFSRTFRCGPGKPSDYQKMLYRMAHDQVQHNISIVKPGMAFREIAEKAWKIPDRFVDQRYTSVMHGVGMHGETPFIAHSMDYETYGRDGIIQPGMVVSVESYIGEKGGSEGVKLEDEILITETGTELLSRFPYEDEFLAGGAA</sequence>
<evidence type="ECO:0000259" key="2">
    <source>
        <dbReference type="Pfam" id="PF01321"/>
    </source>
</evidence>
<dbReference type="Gene3D" id="3.90.230.10">
    <property type="entry name" value="Creatinase/methionine aminopeptidase superfamily"/>
    <property type="match status" value="1"/>
</dbReference>
<dbReference type="Proteomes" id="UP001559025">
    <property type="component" value="Unassembled WGS sequence"/>
</dbReference>
<organism evidence="3 4">
    <name type="scientific">Neoaquamicrobium sediminum</name>
    <dbReference type="NCBI Taxonomy" id="1849104"/>
    <lineage>
        <taxon>Bacteria</taxon>
        <taxon>Pseudomonadati</taxon>
        <taxon>Pseudomonadota</taxon>
        <taxon>Alphaproteobacteria</taxon>
        <taxon>Hyphomicrobiales</taxon>
        <taxon>Phyllobacteriaceae</taxon>
        <taxon>Neoaquamicrobium</taxon>
    </lineage>
</organism>
<dbReference type="EMBL" id="JAZHFV010000002">
    <property type="protein sequence ID" value="MEX4007503.1"/>
    <property type="molecule type" value="Genomic_DNA"/>
</dbReference>
<comment type="caution">
    <text evidence="3">The sequence shown here is derived from an EMBL/GenBank/DDBJ whole genome shotgun (WGS) entry which is preliminary data.</text>
</comment>
<gene>
    <name evidence="3" type="ORF">V1479_09315</name>
</gene>
<dbReference type="InterPro" id="IPR000994">
    <property type="entry name" value="Pept_M24"/>
</dbReference>
<protein>
    <submittedName>
        <fullName evidence="3">Xaa-Pro peptidase family protein</fullName>
    </submittedName>
</protein>
<feature type="domain" description="Peptidase M24" evidence="1">
    <location>
        <begin position="208"/>
        <end position="414"/>
    </location>
</feature>
<evidence type="ECO:0000313" key="4">
    <source>
        <dbReference type="Proteomes" id="UP001559025"/>
    </source>
</evidence>
<dbReference type="Gene3D" id="3.40.350.10">
    <property type="entry name" value="Creatinase/prolidase N-terminal domain"/>
    <property type="match status" value="1"/>
</dbReference>
<dbReference type="InterPro" id="IPR050659">
    <property type="entry name" value="Peptidase_M24B"/>
</dbReference>
<dbReference type="SUPFAM" id="SSF55920">
    <property type="entry name" value="Creatinase/aminopeptidase"/>
    <property type="match status" value="1"/>
</dbReference>
<dbReference type="SUPFAM" id="SSF53092">
    <property type="entry name" value="Creatinase/prolidase N-terminal domain"/>
    <property type="match status" value="1"/>
</dbReference>
<dbReference type="Pfam" id="PF01321">
    <property type="entry name" value="Creatinase_N"/>
    <property type="match status" value="1"/>
</dbReference>
<dbReference type="Pfam" id="PF00557">
    <property type="entry name" value="Peptidase_M24"/>
    <property type="match status" value="1"/>
</dbReference>
<dbReference type="CDD" id="cd01066">
    <property type="entry name" value="APP_MetAP"/>
    <property type="match status" value="1"/>
</dbReference>
<dbReference type="PANTHER" id="PTHR46112:SF2">
    <property type="entry name" value="XAA-PRO AMINOPEPTIDASE P-RELATED"/>
    <property type="match status" value="1"/>
</dbReference>
<name>A0ABV3WS66_9HYPH</name>
<proteinExistence type="predicted"/>
<dbReference type="InterPro" id="IPR000587">
    <property type="entry name" value="Creatinase_N"/>
</dbReference>